<sequence length="435" mass="45100">MWFGHTVKAAAGACALGALLLVAGCGDDGDESSERPRSSRPDGSSADKNPSSATPRTSYPSPHLFDLTSAVPLPDEAEGGRQVTLHGTTAYVWSPESLQAVDTGTGAVLARVTPEREAAFKVTDVLRRAPRPPAVSGTGADAEVIALFLVKIPGSGTTPADYGLEIIGVEAATSRPAWRTEIVLPAWSRDRYLTLSAEVAGVENGIAVVRASNDDNEMTYAVNLSTHKTLWQKELAPWAVTGGAVVGPNVPDPYTERHLTAFDISTGRPLWTSRKSSGAASAREAGPHLVQFTGGWGIGDRFVQLLDARTGKVRSTIDGSFADMGCTYDGKAVIVCTGGGSPAYAFALDATSADLVWQLPDKATDRVAPSVTAVFNGAVYGKVTGTEGAGPVVLDSRTGLDIETSPGIAPVAVNGYVGIAPDSGSDTALAYRTTG</sequence>
<dbReference type="InterPro" id="IPR002372">
    <property type="entry name" value="PQQ_rpt_dom"/>
</dbReference>
<evidence type="ECO:0000313" key="5">
    <source>
        <dbReference type="Proteomes" id="UP001597058"/>
    </source>
</evidence>
<dbReference type="InterPro" id="IPR015943">
    <property type="entry name" value="WD40/YVTN_repeat-like_dom_sf"/>
</dbReference>
<feature type="domain" description="Pyrrolo-quinoline quinone repeat" evidence="3">
    <location>
        <begin position="166"/>
        <end position="290"/>
    </location>
</feature>
<gene>
    <name evidence="4" type="ORF">ACFQ5X_34340</name>
</gene>
<evidence type="ECO:0000313" key="4">
    <source>
        <dbReference type="EMBL" id="MFD1310898.1"/>
    </source>
</evidence>
<protein>
    <submittedName>
        <fullName evidence="4">PQQ-binding-like beta-propeller repeat protein</fullName>
    </submittedName>
</protein>
<dbReference type="InterPro" id="IPR011047">
    <property type="entry name" value="Quinoprotein_ADH-like_sf"/>
</dbReference>
<feature type="signal peptide" evidence="2">
    <location>
        <begin position="1"/>
        <end position="23"/>
    </location>
</feature>
<feature type="compositionally biased region" description="Polar residues" evidence="1">
    <location>
        <begin position="46"/>
        <end position="60"/>
    </location>
</feature>
<evidence type="ECO:0000259" key="3">
    <source>
        <dbReference type="Pfam" id="PF13360"/>
    </source>
</evidence>
<proteinExistence type="predicted"/>
<dbReference type="Proteomes" id="UP001597058">
    <property type="component" value="Unassembled WGS sequence"/>
</dbReference>
<keyword evidence="2" id="KW-0732">Signal</keyword>
<accession>A0ABW3XN31</accession>
<organism evidence="4 5">
    <name type="scientific">Streptomyces kaempferi</name>
    <dbReference type="NCBI Taxonomy" id="333725"/>
    <lineage>
        <taxon>Bacteria</taxon>
        <taxon>Bacillati</taxon>
        <taxon>Actinomycetota</taxon>
        <taxon>Actinomycetes</taxon>
        <taxon>Kitasatosporales</taxon>
        <taxon>Streptomycetaceae</taxon>
        <taxon>Streptomyces</taxon>
    </lineage>
</organism>
<dbReference type="Gene3D" id="2.130.10.10">
    <property type="entry name" value="YVTN repeat-like/Quinoprotein amine dehydrogenase"/>
    <property type="match status" value="1"/>
</dbReference>
<dbReference type="SUPFAM" id="SSF50998">
    <property type="entry name" value="Quinoprotein alcohol dehydrogenase-like"/>
    <property type="match status" value="1"/>
</dbReference>
<keyword evidence="5" id="KW-1185">Reference proteome</keyword>
<comment type="caution">
    <text evidence="4">The sequence shown here is derived from an EMBL/GenBank/DDBJ whole genome shotgun (WGS) entry which is preliminary data.</text>
</comment>
<evidence type="ECO:0000256" key="1">
    <source>
        <dbReference type="SAM" id="MobiDB-lite"/>
    </source>
</evidence>
<dbReference type="Pfam" id="PF13360">
    <property type="entry name" value="PQQ_2"/>
    <property type="match status" value="1"/>
</dbReference>
<name>A0ABW3XN31_9ACTN</name>
<feature type="chain" id="PRO_5047383602" evidence="2">
    <location>
        <begin position="24"/>
        <end position="435"/>
    </location>
</feature>
<feature type="region of interest" description="Disordered" evidence="1">
    <location>
        <begin position="27"/>
        <end position="65"/>
    </location>
</feature>
<dbReference type="EMBL" id="JBHTMM010000063">
    <property type="protein sequence ID" value="MFD1310898.1"/>
    <property type="molecule type" value="Genomic_DNA"/>
</dbReference>
<evidence type="ECO:0000256" key="2">
    <source>
        <dbReference type="SAM" id="SignalP"/>
    </source>
</evidence>
<dbReference type="RefSeq" id="WP_168525077.1">
    <property type="nucleotide sequence ID" value="NZ_JBHSKH010000028.1"/>
</dbReference>
<reference evidence="5" key="1">
    <citation type="journal article" date="2019" name="Int. J. Syst. Evol. Microbiol.">
        <title>The Global Catalogue of Microorganisms (GCM) 10K type strain sequencing project: providing services to taxonomists for standard genome sequencing and annotation.</title>
        <authorList>
            <consortium name="The Broad Institute Genomics Platform"/>
            <consortium name="The Broad Institute Genome Sequencing Center for Infectious Disease"/>
            <person name="Wu L."/>
            <person name="Ma J."/>
        </authorList>
    </citation>
    <scope>NUCLEOTIDE SEQUENCE [LARGE SCALE GENOMIC DNA]</scope>
    <source>
        <strain evidence="5">CGMCC 4.7020</strain>
    </source>
</reference>